<evidence type="ECO:0000313" key="3">
    <source>
        <dbReference type="Proteomes" id="UP000630135"/>
    </source>
</evidence>
<gene>
    <name evidence="2" type="ORF">GCM10008021_25170</name>
    <name evidence="1" type="ORF">GCM10010914_26530</name>
</gene>
<dbReference type="EMBL" id="BMLZ01000041">
    <property type="protein sequence ID" value="GGP30866.1"/>
    <property type="molecule type" value="Genomic_DNA"/>
</dbReference>
<name>A0AAV4K6T2_9DEIO</name>
<dbReference type="Proteomes" id="UP000652720">
    <property type="component" value="Unassembled WGS sequence"/>
</dbReference>
<dbReference type="RefSeq" id="WP_017871029.1">
    <property type="nucleotide sequence ID" value="NZ_BMLZ01000041.1"/>
</dbReference>
<dbReference type="EMBL" id="BMMA01000034">
    <property type="protein sequence ID" value="GGI90881.1"/>
    <property type="molecule type" value="Genomic_DNA"/>
</dbReference>
<dbReference type="Proteomes" id="UP000630135">
    <property type="component" value="Unassembled WGS sequence"/>
</dbReference>
<organism evidence="1 4">
    <name type="scientific">Deinococcus wulumuqiensis</name>
    <dbReference type="NCBI Taxonomy" id="980427"/>
    <lineage>
        <taxon>Bacteria</taxon>
        <taxon>Thermotogati</taxon>
        <taxon>Deinococcota</taxon>
        <taxon>Deinococci</taxon>
        <taxon>Deinococcales</taxon>
        <taxon>Deinococcaceae</taxon>
        <taxon>Deinococcus</taxon>
    </lineage>
</organism>
<comment type="caution">
    <text evidence="1">The sequence shown here is derived from an EMBL/GenBank/DDBJ whole genome shotgun (WGS) entry which is preliminary data.</text>
</comment>
<accession>A0AAV4K6T2</accession>
<keyword evidence="3" id="KW-1185">Reference proteome</keyword>
<dbReference type="AlphaFoldDB" id="A0AAV4K6T2"/>
<evidence type="ECO:0000313" key="4">
    <source>
        <dbReference type="Proteomes" id="UP000652720"/>
    </source>
</evidence>
<evidence type="ECO:0000313" key="1">
    <source>
        <dbReference type="EMBL" id="GGI90881.1"/>
    </source>
</evidence>
<reference evidence="3" key="3">
    <citation type="journal article" date="2019" name="Int. J. Syst. Evol. Microbiol.">
        <title>The Global Catalogue of Microorganisms (GCM) 10K type strain sequencing project: providing services to taxonomists for standard genome sequencing and annotation.</title>
        <authorList>
            <consortium name="The Broad Institute Genomics Platform"/>
            <consortium name="The Broad Institute Genome Sequencing Center for Infectious Disease"/>
            <person name="Wu L."/>
            <person name="Ma J."/>
        </authorList>
    </citation>
    <scope>NUCLEOTIDE SEQUENCE [LARGE SCALE GENOMIC DNA]</scope>
    <source>
        <strain evidence="3">CGMCC 1.8884</strain>
    </source>
</reference>
<reference evidence="1" key="4">
    <citation type="submission" date="2023-08" db="EMBL/GenBank/DDBJ databases">
        <authorList>
            <person name="Sun Q."/>
            <person name="Zhou Y."/>
        </authorList>
    </citation>
    <scope>NUCLEOTIDE SEQUENCE</scope>
    <source>
        <strain evidence="2">CGMCC 1.8884</strain>
        <strain evidence="1">CGMCC 1.8885</strain>
    </source>
</reference>
<reference evidence="1" key="2">
    <citation type="journal article" date="2014" name="Int. J. Syst. Evol. Microbiol.">
        <title>Complete genome sequence of Corynebacterium casei LMG S-19264T (=DSM 44701T), isolated from a smear-ripened cheese.</title>
        <authorList>
            <consortium name="US DOE Joint Genome Institute (JGI-PGF)"/>
            <person name="Walter F."/>
            <person name="Albersmeier A."/>
            <person name="Kalinowski J."/>
            <person name="Ruckert C."/>
        </authorList>
    </citation>
    <scope>NUCLEOTIDE SEQUENCE</scope>
    <source>
        <strain evidence="1">CGMCC 1.8885</strain>
    </source>
</reference>
<proteinExistence type="predicted"/>
<reference evidence="2" key="1">
    <citation type="journal article" date="2014" name="Int. J. Syst. Evol. Microbiol.">
        <title>Complete genome of a new Firmicutes species belonging to the dominant human colonic microbiota ('Ruminococcus bicirculans') reveals two chromosomes and a selective capacity to utilize plant glucans.</title>
        <authorList>
            <consortium name="NISC Comparative Sequencing Program"/>
            <person name="Wegmann U."/>
            <person name="Louis P."/>
            <person name="Goesmann A."/>
            <person name="Henrissat B."/>
            <person name="Duncan S.H."/>
            <person name="Flint H.J."/>
        </authorList>
    </citation>
    <scope>NUCLEOTIDE SEQUENCE</scope>
    <source>
        <strain evidence="2">CGMCC 1.8884</strain>
    </source>
</reference>
<sequence length="373" mass="41131">MPIVFIHGVAVRQQGDPGWEQVNQVTGGVQWPKVRQRLREFVAPAVRPGAPDEVDIRQLYWGDLGVFYAGEGRSLGSWSPTSAGPGPTVPAPADLTPDELGEALEDAFERRSLTRDWPTLLEAVWSVARDENLRSILLMLPAGQQWPFLLAAVEARLPAVPLLARLEEPRPPRRLVVQRRRGLSRTLSTVRRPLEDFVPLFIGDVLAYVGGRGTPASPGPVMARVLAGLKAAQAQARPGEPLVVLTHSMGGQLLYDALTSYLPADPEAEGLRVDLWCATGSQVGLFREMGQFIEQGPLPTPALRDSPHAGYFWNVWSYSDLLSFRCEGVILGAHDTAFPFLGDVRSDHFAYLTHDDFYRTLAVKVRLHARPRS</sequence>
<evidence type="ECO:0000313" key="2">
    <source>
        <dbReference type="EMBL" id="GGP30866.1"/>
    </source>
</evidence>
<dbReference type="GeneID" id="59166062"/>
<evidence type="ECO:0008006" key="5">
    <source>
        <dbReference type="Google" id="ProtNLM"/>
    </source>
</evidence>
<protein>
    <recommendedName>
        <fullName evidence="5">Alpha/beta hydrolase</fullName>
    </recommendedName>
</protein>